<comment type="caution">
    <text evidence="1">The sequence shown here is derived from an EMBL/GenBank/DDBJ whole genome shotgun (WGS) entry which is preliminary data.</text>
</comment>
<name>A0A4Q4TQK7_9PEZI</name>
<evidence type="ECO:0000313" key="2">
    <source>
        <dbReference type="Proteomes" id="UP000293360"/>
    </source>
</evidence>
<dbReference type="Proteomes" id="UP000293360">
    <property type="component" value="Unassembled WGS sequence"/>
</dbReference>
<evidence type="ECO:0000313" key="1">
    <source>
        <dbReference type="EMBL" id="RYP09625.1"/>
    </source>
</evidence>
<dbReference type="EMBL" id="QJNU01000032">
    <property type="protein sequence ID" value="RYP09625.1"/>
    <property type="molecule type" value="Genomic_DNA"/>
</dbReference>
<keyword evidence="2" id="KW-1185">Reference proteome</keyword>
<sequence length="262" mass="29264">MSASSVPIYSLPNEVLSLFPTRKLLPLASVSKRFAGVVGRLHYSRLHKASLLQDHELILECYHPSVKISTPTLFCEYLGTDGLTEAGDGVSFGEMNALYTRFCPYLGDEHLRPRARYPTRRVVEGLEGKLAELPTHDVHLEAGELFSQLCTVASLIKIGPRRGLFLSIANVTDGWVRVFRNWLESQAARPSDAQHPVGDVENDESILWTSSAKDVGLKFRVVEKDDSRAPVFVKANEEPPMSYTLQYEGMVHRLLGVLRITN</sequence>
<organism evidence="1 2">
    <name type="scientific">Monosporascus ibericus</name>
    <dbReference type="NCBI Taxonomy" id="155417"/>
    <lineage>
        <taxon>Eukaryota</taxon>
        <taxon>Fungi</taxon>
        <taxon>Dikarya</taxon>
        <taxon>Ascomycota</taxon>
        <taxon>Pezizomycotina</taxon>
        <taxon>Sordariomycetes</taxon>
        <taxon>Xylariomycetidae</taxon>
        <taxon>Xylariales</taxon>
        <taxon>Xylariales incertae sedis</taxon>
        <taxon>Monosporascus</taxon>
    </lineage>
</organism>
<reference evidence="1 2" key="1">
    <citation type="submission" date="2018-06" db="EMBL/GenBank/DDBJ databases">
        <title>Complete Genomes of Monosporascus.</title>
        <authorList>
            <person name="Robinson A.J."/>
            <person name="Natvig D.O."/>
        </authorList>
    </citation>
    <scope>NUCLEOTIDE SEQUENCE [LARGE SCALE GENOMIC DNA]</scope>
    <source>
        <strain evidence="1 2">CBS 110550</strain>
    </source>
</reference>
<accession>A0A4Q4TQK7</accession>
<dbReference type="AlphaFoldDB" id="A0A4Q4TQK7"/>
<gene>
    <name evidence="1" type="ORF">DL764_001167</name>
</gene>
<dbReference type="OrthoDB" id="9981546at2759"/>
<evidence type="ECO:0008006" key="3">
    <source>
        <dbReference type="Google" id="ProtNLM"/>
    </source>
</evidence>
<protein>
    <recommendedName>
        <fullName evidence="3">F-box domain-containing protein</fullName>
    </recommendedName>
</protein>
<proteinExistence type="predicted"/>